<evidence type="ECO:0000313" key="2">
    <source>
        <dbReference type="EMBL" id="EJW96922.1"/>
    </source>
</evidence>
<protein>
    <submittedName>
        <fullName evidence="2">Uncharacterized protein</fullName>
    </submittedName>
</protein>
<accession>J9G528</accession>
<proteinExistence type="predicted"/>
<evidence type="ECO:0000256" key="1">
    <source>
        <dbReference type="SAM" id="MobiDB-lite"/>
    </source>
</evidence>
<dbReference type="EMBL" id="AMCI01005037">
    <property type="protein sequence ID" value="EJW96922.1"/>
    <property type="molecule type" value="Genomic_DNA"/>
</dbReference>
<name>J9G528_9ZZZZ</name>
<reference evidence="2" key="1">
    <citation type="journal article" date="2012" name="PLoS ONE">
        <title>Gene sets for utilization of primary and secondary nutrition supplies in the distal gut of endangered iberian lynx.</title>
        <authorList>
            <person name="Alcaide M."/>
            <person name="Messina E."/>
            <person name="Richter M."/>
            <person name="Bargiela R."/>
            <person name="Peplies J."/>
            <person name="Huws S.A."/>
            <person name="Newbold C.J."/>
            <person name="Golyshin P.N."/>
            <person name="Simon M.A."/>
            <person name="Lopez G."/>
            <person name="Yakimov M.M."/>
            <person name="Ferrer M."/>
        </authorList>
    </citation>
    <scope>NUCLEOTIDE SEQUENCE</scope>
</reference>
<comment type="caution">
    <text evidence="2">The sequence shown here is derived from an EMBL/GenBank/DDBJ whole genome shotgun (WGS) entry which is preliminary data.</text>
</comment>
<gene>
    <name evidence="2" type="ORF">EVA_14972</name>
</gene>
<organism evidence="2">
    <name type="scientific">gut metagenome</name>
    <dbReference type="NCBI Taxonomy" id="749906"/>
    <lineage>
        <taxon>unclassified sequences</taxon>
        <taxon>metagenomes</taxon>
        <taxon>organismal metagenomes</taxon>
    </lineage>
</organism>
<dbReference type="AlphaFoldDB" id="J9G528"/>
<feature type="region of interest" description="Disordered" evidence="1">
    <location>
        <begin position="1"/>
        <end position="20"/>
    </location>
</feature>
<sequence>MRCAAKSRLIPRPEATRLSPRRPIPAARCGIWSSRFSA</sequence>